<dbReference type="Gene3D" id="3.30.50.10">
    <property type="entry name" value="Erythroid Transcription Factor GATA-1, subunit A"/>
    <property type="match status" value="1"/>
</dbReference>
<feature type="domain" description="GATA-type" evidence="6">
    <location>
        <begin position="335"/>
        <end position="371"/>
    </location>
</feature>
<dbReference type="Proteomes" id="UP000190831">
    <property type="component" value="Chromosome C"/>
</dbReference>
<dbReference type="SMART" id="SM00401">
    <property type="entry name" value="ZnF_GATA"/>
    <property type="match status" value="1"/>
</dbReference>
<evidence type="ECO:0000256" key="5">
    <source>
        <dbReference type="SAM" id="MobiDB-lite"/>
    </source>
</evidence>
<dbReference type="PANTHER" id="PTHR47255:SF4">
    <property type="entry name" value="GATA ZINC FINGER DOMAIN-CONTAINING PROTEIN 12"/>
    <property type="match status" value="1"/>
</dbReference>
<dbReference type="Pfam" id="PF00320">
    <property type="entry name" value="GATA"/>
    <property type="match status" value="1"/>
</dbReference>
<dbReference type="SUPFAM" id="SSF57716">
    <property type="entry name" value="Glucocorticoid receptor-like (DNA-binding domain)"/>
    <property type="match status" value="1"/>
</dbReference>
<protein>
    <submittedName>
        <fullName evidence="7">LAFE_0C06788g1_1</fullName>
    </submittedName>
</protein>
<dbReference type="InterPro" id="IPR000679">
    <property type="entry name" value="Znf_GATA"/>
</dbReference>
<dbReference type="InterPro" id="IPR013088">
    <property type="entry name" value="Znf_NHR/GATA"/>
</dbReference>
<evidence type="ECO:0000313" key="8">
    <source>
        <dbReference type="Proteomes" id="UP000190831"/>
    </source>
</evidence>
<dbReference type="GO" id="GO:0043565">
    <property type="term" value="F:sequence-specific DNA binding"/>
    <property type="evidence" value="ECO:0007669"/>
    <property type="project" value="InterPro"/>
</dbReference>
<organism evidence="7 8">
    <name type="scientific">Lachancea fermentati</name>
    <name type="common">Zygosaccharomyces fermentati</name>
    <dbReference type="NCBI Taxonomy" id="4955"/>
    <lineage>
        <taxon>Eukaryota</taxon>
        <taxon>Fungi</taxon>
        <taxon>Dikarya</taxon>
        <taxon>Ascomycota</taxon>
        <taxon>Saccharomycotina</taxon>
        <taxon>Saccharomycetes</taxon>
        <taxon>Saccharomycetales</taxon>
        <taxon>Saccharomycetaceae</taxon>
        <taxon>Lachancea</taxon>
    </lineage>
</organism>
<keyword evidence="8" id="KW-1185">Reference proteome</keyword>
<feature type="region of interest" description="Disordered" evidence="5">
    <location>
        <begin position="276"/>
        <end position="308"/>
    </location>
</feature>
<dbReference type="PROSITE" id="PS50114">
    <property type="entry name" value="GATA_ZN_FINGER_2"/>
    <property type="match status" value="1"/>
</dbReference>
<dbReference type="STRING" id="4955.A0A1G4MA14"/>
<dbReference type="AlphaFoldDB" id="A0A1G4MA14"/>
<accession>A0A1G4MA14</accession>
<gene>
    <name evidence="7" type="ORF">LAFE_0C06788G</name>
</gene>
<evidence type="ECO:0000256" key="4">
    <source>
        <dbReference type="PROSITE-ProRule" id="PRU00094"/>
    </source>
</evidence>
<evidence type="ECO:0000259" key="6">
    <source>
        <dbReference type="PROSITE" id="PS50114"/>
    </source>
</evidence>
<dbReference type="CDD" id="cd00202">
    <property type="entry name" value="ZnF_GATA"/>
    <property type="match status" value="1"/>
</dbReference>
<keyword evidence="2 4" id="KW-0863">Zinc-finger</keyword>
<dbReference type="OMA" id="NICAHTI"/>
<dbReference type="OrthoDB" id="2162994at2759"/>
<keyword evidence="3" id="KW-0862">Zinc</keyword>
<evidence type="ECO:0000256" key="2">
    <source>
        <dbReference type="ARBA" id="ARBA00022771"/>
    </source>
</evidence>
<feature type="compositionally biased region" description="Polar residues" evidence="5">
    <location>
        <begin position="293"/>
        <end position="308"/>
    </location>
</feature>
<dbReference type="InterPro" id="IPR052138">
    <property type="entry name" value="GATA_ZnFinger_Domain"/>
</dbReference>
<dbReference type="PANTHER" id="PTHR47255">
    <property type="entry name" value="GATA TRANSCRIPTION FACTOR 22-RELATED"/>
    <property type="match status" value="1"/>
</dbReference>
<proteinExistence type="predicted"/>
<keyword evidence="1" id="KW-0479">Metal-binding</keyword>
<name>A0A1G4MA14_LACFM</name>
<dbReference type="EMBL" id="LT598485">
    <property type="protein sequence ID" value="SCW00555.1"/>
    <property type="molecule type" value="Genomic_DNA"/>
</dbReference>
<evidence type="ECO:0000256" key="3">
    <source>
        <dbReference type="ARBA" id="ARBA00022833"/>
    </source>
</evidence>
<evidence type="ECO:0000256" key="1">
    <source>
        <dbReference type="ARBA" id="ARBA00022723"/>
    </source>
</evidence>
<sequence>MAMNRAASSSRICYSNDNENEIPKLPKIITGGSSESSNIRLPAIRDLLREVEIPNDTSSPLSTEDVRLSFTKNQRYVNSLKGHFEGLLRLSGNHLQPVRNERALSSASATPSSVPPQFCFLKKFKCNRRLQKNEIKRSFDLKYIKKPNCHLLNAAKIVETSSKSQEKVLTGNKRADNIIRLNGDYQLEVARILEFNSTTFDLLEKWPLSQHSDDVKDRNNMSLLIDLIPSTSIAVTLAEAQKVCEGIKKIQRIKKNRMRALERANKSARELLHNTRKVQKPSKVHSPAVDFSYSPSNGPVETQNTSNKSLNDRCSVINHYGHYNEIHYLSADSAFGKSRECEHCLCSKTPEWRKGPRADRSLCNACGLFYKKLTRKFGVDSANIILQYRKSTGNLDRRVPKTYDVPANYRGDDSAFK</sequence>
<dbReference type="GO" id="GO:0008270">
    <property type="term" value="F:zinc ion binding"/>
    <property type="evidence" value="ECO:0007669"/>
    <property type="project" value="UniProtKB-KW"/>
</dbReference>
<reference evidence="7 8" key="1">
    <citation type="submission" date="2016-03" db="EMBL/GenBank/DDBJ databases">
        <authorList>
            <person name="Devillers H."/>
        </authorList>
    </citation>
    <scope>NUCLEOTIDE SEQUENCE [LARGE SCALE GENOMIC DNA]</scope>
    <source>
        <strain evidence="7">CBS 6772</strain>
    </source>
</reference>
<dbReference type="GO" id="GO:0006355">
    <property type="term" value="P:regulation of DNA-templated transcription"/>
    <property type="evidence" value="ECO:0007669"/>
    <property type="project" value="InterPro"/>
</dbReference>
<evidence type="ECO:0000313" key="7">
    <source>
        <dbReference type="EMBL" id="SCW00555.1"/>
    </source>
</evidence>